<evidence type="ECO:0000256" key="1">
    <source>
        <dbReference type="SAM" id="Phobius"/>
    </source>
</evidence>
<feature type="transmembrane region" description="Helical" evidence="1">
    <location>
        <begin position="30"/>
        <end position="54"/>
    </location>
</feature>
<evidence type="ECO:0000313" key="3">
    <source>
        <dbReference type="Proteomes" id="UP000070533"/>
    </source>
</evidence>
<dbReference type="Proteomes" id="UP000070533">
    <property type="component" value="Unassembled WGS sequence"/>
</dbReference>
<dbReference type="AlphaFoldDB" id="A0A133PT38"/>
<gene>
    <name evidence="2" type="ORF">HMPREF3226_02828</name>
</gene>
<proteinExistence type="predicted"/>
<reference evidence="3" key="1">
    <citation type="submission" date="2016-01" db="EMBL/GenBank/DDBJ databases">
        <authorList>
            <person name="Mitreva M."/>
            <person name="Pepin K.H."/>
            <person name="Mihindukulasuriya K.A."/>
            <person name="Fulton R."/>
            <person name="Fronick C."/>
            <person name="O'Laughlin M."/>
            <person name="Miner T."/>
            <person name="Herter B."/>
            <person name="Rosa B.A."/>
            <person name="Cordes M."/>
            <person name="Tomlinson C."/>
            <person name="Wollam A."/>
            <person name="Palsikar V.B."/>
            <person name="Mardis E.R."/>
            <person name="Wilson R.K."/>
        </authorList>
    </citation>
    <scope>NUCLEOTIDE SEQUENCE [LARGE SCALE GENOMIC DNA]</scope>
    <source>
        <strain evidence="3">MJR7716</strain>
    </source>
</reference>
<keyword evidence="1" id="KW-0812">Transmembrane</keyword>
<keyword evidence="3" id="KW-1185">Reference proteome</keyword>
<sequence length="60" mass="6351">MSVSPSRCDESALFASSKENAKPQNCGLAFLFYALVVMAPHVVRVWIMTIVGGISGSSCS</sequence>
<organism evidence="2 3">
    <name type="scientific">Prevotella corporis</name>
    <dbReference type="NCBI Taxonomy" id="28128"/>
    <lineage>
        <taxon>Bacteria</taxon>
        <taxon>Pseudomonadati</taxon>
        <taxon>Bacteroidota</taxon>
        <taxon>Bacteroidia</taxon>
        <taxon>Bacteroidales</taxon>
        <taxon>Prevotellaceae</taxon>
        <taxon>Prevotella</taxon>
    </lineage>
</organism>
<accession>A0A133PT38</accession>
<dbReference type="EMBL" id="LRQG01000263">
    <property type="protein sequence ID" value="KXA31977.1"/>
    <property type="molecule type" value="Genomic_DNA"/>
</dbReference>
<name>A0A133PT38_9BACT</name>
<keyword evidence="1" id="KW-1133">Transmembrane helix</keyword>
<keyword evidence="1" id="KW-0472">Membrane</keyword>
<evidence type="ECO:0000313" key="2">
    <source>
        <dbReference type="EMBL" id="KXA31977.1"/>
    </source>
</evidence>
<protein>
    <submittedName>
        <fullName evidence="2">Uncharacterized protein</fullName>
    </submittedName>
</protein>
<comment type="caution">
    <text evidence="2">The sequence shown here is derived from an EMBL/GenBank/DDBJ whole genome shotgun (WGS) entry which is preliminary data.</text>
</comment>